<dbReference type="InterPro" id="IPR029058">
    <property type="entry name" value="AB_hydrolase_fold"/>
</dbReference>
<organism evidence="3 4">
    <name type="scientific">Eiseniibacteriota bacterium</name>
    <dbReference type="NCBI Taxonomy" id="2212470"/>
    <lineage>
        <taxon>Bacteria</taxon>
        <taxon>Candidatus Eiseniibacteriota</taxon>
    </lineage>
</organism>
<dbReference type="Proteomes" id="UP000319771">
    <property type="component" value="Unassembled WGS sequence"/>
</dbReference>
<accession>A0A538UEM6</accession>
<evidence type="ECO:0000313" key="3">
    <source>
        <dbReference type="EMBL" id="TMQ74307.1"/>
    </source>
</evidence>
<evidence type="ECO:0000256" key="2">
    <source>
        <dbReference type="SAM" id="SignalP"/>
    </source>
</evidence>
<gene>
    <name evidence="3" type="ORF">E6K81_00310</name>
</gene>
<name>A0A538UEM6_UNCEI</name>
<keyword evidence="2" id="KW-0732">Signal</keyword>
<proteinExistence type="predicted"/>
<evidence type="ECO:0000313" key="4">
    <source>
        <dbReference type="Proteomes" id="UP000319771"/>
    </source>
</evidence>
<feature type="region of interest" description="Disordered" evidence="1">
    <location>
        <begin position="519"/>
        <end position="591"/>
    </location>
</feature>
<evidence type="ECO:0000256" key="1">
    <source>
        <dbReference type="SAM" id="MobiDB-lite"/>
    </source>
</evidence>
<comment type="caution">
    <text evidence="3">The sequence shown here is derived from an EMBL/GenBank/DDBJ whole genome shotgun (WGS) entry which is preliminary data.</text>
</comment>
<dbReference type="AlphaFoldDB" id="A0A538UEM6"/>
<dbReference type="GO" id="GO:0006508">
    <property type="term" value="P:proteolysis"/>
    <property type="evidence" value="ECO:0007669"/>
    <property type="project" value="InterPro"/>
</dbReference>
<dbReference type="InterPro" id="IPR001563">
    <property type="entry name" value="Peptidase_S10"/>
</dbReference>
<dbReference type="GO" id="GO:0004185">
    <property type="term" value="F:serine-type carboxypeptidase activity"/>
    <property type="evidence" value="ECO:0007669"/>
    <property type="project" value="InterPro"/>
</dbReference>
<feature type="chain" id="PRO_5022125453" evidence="2">
    <location>
        <begin position="34"/>
        <end position="591"/>
    </location>
</feature>
<sequence>MSLPPAPPARLRAATALLAAVTTLVTCSRAATAAPAHAPADGPVTTTHLIQLDGQMLKYTAEAGRIALNDSATGAASGAIFYVAYRVKPSGAPRPVAFIWNGGPGANSLRLHLEGLGPRRVDGPRLVDNDATLLGVADLVFMDPIGTGYSRAATAADEPRFYSTLGDFAATAQFVSAWRKQHDALRAPLYLVGESFGTWRAAAVAERLGARGEPVAGIVLISGGCPVGPLQPTEIRTALRVPGWALVALHHDRLAHDVSHAPDTLSEVARRWAVERYAPALARVADLSDLERDTLATELAHFIGLAPTAIDRATLTITPRAYRDSLLRERGATLNLFDQRQTGPTPPLAYDPVTRYLHGELEYATPLAYRDLESDSVIGPGKPSVGQRWSYDSAPVTPEAMAHAAAGEGPPGAQPWVLGALAANPDLRVFVAAGRYDSFNSCWANEPGWAATRRGGPPRHLPLLRERAHDRRGRRRAAPVGAGPESVHRRTARPFPHRAPKYSALTGMDATRGALARANLAQRPGGDPEVRIPGATVEPREPQSCGPTHPTGSSTLKPPCHWAAVLRQPQSQGRISPLSGPSPIQAKRFSS</sequence>
<dbReference type="EMBL" id="VBPB01000003">
    <property type="protein sequence ID" value="TMQ74307.1"/>
    <property type="molecule type" value="Genomic_DNA"/>
</dbReference>
<dbReference type="SUPFAM" id="SSF53474">
    <property type="entry name" value="alpha/beta-Hydrolases"/>
    <property type="match status" value="1"/>
</dbReference>
<feature type="signal peptide" evidence="2">
    <location>
        <begin position="1"/>
        <end position="33"/>
    </location>
</feature>
<feature type="region of interest" description="Disordered" evidence="1">
    <location>
        <begin position="468"/>
        <end position="490"/>
    </location>
</feature>
<dbReference type="Gene3D" id="3.40.50.1820">
    <property type="entry name" value="alpha/beta hydrolase"/>
    <property type="match status" value="1"/>
</dbReference>
<protein>
    <submittedName>
        <fullName evidence="3">Peptidase S10</fullName>
    </submittedName>
</protein>
<reference evidence="3 4" key="1">
    <citation type="journal article" date="2019" name="Nat. Microbiol.">
        <title>Mediterranean grassland soil C-N compound turnover is dependent on rainfall and depth, and is mediated by genomically divergent microorganisms.</title>
        <authorList>
            <person name="Diamond S."/>
            <person name="Andeer P.F."/>
            <person name="Li Z."/>
            <person name="Crits-Christoph A."/>
            <person name="Burstein D."/>
            <person name="Anantharaman K."/>
            <person name="Lane K.R."/>
            <person name="Thomas B.C."/>
            <person name="Pan C."/>
            <person name="Northen T.R."/>
            <person name="Banfield J.F."/>
        </authorList>
    </citation>
    <scope>NUCLEOTIDE SEQUENCE [LARGE SCALE GENOMIC DNA]</scope>
    <source>
        <strain evidence="3">WS_11</strain>
    </source>
</reference>
<dbReference type="Pfam" id="PF00450">
    <property type="entry name" value="Peptidase_S10"/>
    <property type="match status" value="1"/>
</dbReference>